<reference evidence="2 3" key="1">
    <citation type="submission" date="2014-05" db="EMBL/GenBank/DDBJ databases">
        <title>Draft genome sequence of a rare smut relative, Tilletiaria anomala UBC 951.</title>
        <authorList>
            <consortium name="DOE Joint Genome Institute"/>
            <person name="Toome M."/>
            <person name="Kuo A."/>
            <person name="Henrissat B."/>
            <person name="Lipzen A."/>
            <person name="Tritt A."/>
            <person name="Yoshinaga Y."/>
            <person name="Zane M."/>
            <person name="Barry K."/>
            <person name="Grigoriev I.V."/>
            <person name="Spatafora J.W."/>
            <person name="Aimea M.C."/>
        </authorList>
    </citation>
    <scope>NUCLEOTIDE SEQUENCE [LARGE SCALE GENOMIC DNA]</scope>
    <source>
        <strain evidence="2 3">UBC 951</strain>
    </source>
</reference>
<dbReference type="InParanoid" id="A0A066VGW1"/>
<dbReference type="STRING" id="1037660.A0A066VGW1"/>
<keyword evidence="3" id="KW-1185">Reference proteome</keyword>
<dbReference type="Proteomes" id="UP000027361">
    <property type="component" value="Unassembled WGS sequence"/>
</dbReference>
<dbReference type="InterPro" id="IPR042534">
    <property type="entry name" value="SAP18_sf"/>
</dbReference>
<feature type="compositionally biased region" description="Polar residues" evidence="1">
    <location>
        <begin position="299"/>
        <end position="314"/>
    </location>
</feature>
<dbReference type="HOGENOM" id="CLU_886185_0_0_1"/>
<dbReference type="AlphaFoldDB" id="A0A066VGW1"/>
<dbReference type="Pfam" id="PF06487">
    <property type="entry name" value="SAP18"/>
    <property type="match status" value="1"/>
</dbReference>
<evidence type="ECO:0000256" key="1">
    <source>
        <dbReference type="SAM" id="MobiDB-lite"/>
    </source>
</evidence>
<organism evidence="2 3">
    <name type="scientific">Tilletiaria anomala (strain ATCC 24038 / CBS 436.72 / UBC 951)</name>
    <dbReference type="NCBI Taxonomy" id="1037660"/>
    <lineage>
        <taxon>Eukaryota</taxon>
        <taxon>Fungi</taxon>
        <taxon>Dikarya</taxon>
        <taxon>Basidiomycota</taxon>
        <taxon>Ustilaginomycotina</taxon>
        <taxon>Exobasidiomycetes</taxon>
        <taxon>Georgefischeriales</taxon>
        <taxon>Tilletiariaceae</taxon>
        <taxon>Tilletiaria</taxon>
    </lineage>
</organism>
<dbReference type="RefSeq" id="XP_013240565.1">
    <property type="nucleotide sequence ID" value="XM_013385111.1"/>
</dbReference>
<proteinExistence type="predicted"/>
<dbReference type="Gene3D" id="3.10.20.550">
    <property type="entry name" value="ASAP complex, SAP18 subunit"/>
    <property type="match status" value="1"/>
</dbReference>
<evidence type="ECO:0000313" key="2">
    <source>
        <dbReference type="EMBL" id="KDN37989.1"/>
    </source>
</evidence>
<comment type="caution">
    <text evidence="2">The sequence shown here is derived from an EMBL/GenBank/DDBJ whole genome shotgun (WGS) entry which is preliminary data.</text>
</comment>
<dbReference type="OrthoDB" id="440566at2759"/>
<protein>
    <submittedName>
        <fullName evidence="2">Uncharacterized protein</fullName>
    </submittedName>
</protein>
<dbReference type="EMBL" id="JMSN01000126">
    <property type="protein sequence ID" value="KDN37989.1"/>
    <property type="molecule type" value="Genomic_DNA"/>
</dbReference>
<accession>A0A066VGW1</accession>
<name>A0A066VGW1_TILAU</name>
<gene>
    <name evidence="2" type="ORF">K437DRAFT_296444</name>
</gene>
<evidence type="ECO:0000313" key="3">
    <source>
        <dbReference type="Proteomes" id="UP000027361"/>
    </source>
</evidence>
<feature type="compositionally biased region" description="Basic and acidic residues" evidence="1">
    <location>
        <begin position="250"/>
        <end position="268"/>
    </location>
</feature>
<feature type="region of interest" description="Disordered" evidence="1">
    <location>
        <begin position="220"/>
        <end position="314"/>
    </location>
</feature>
<dbReference type="GeneID" id="25267319"/>
<dbReference type="InterPro" id="IPR010516">
    <property type="entry name" value="SAP18"/>
</dbReference>
<sequence>MASIAVAAGDDATPFLIRVYVKLGAPWRDLSSMQPGGRPLEDEFKLYVWSTTSLRTICAQLHAASPLSQPFSRHSFRVVYWDYKANEARARDYFHDITRVSRSTLTTLLGEENAREMLPKYLQRRDKGKMREADQYQEVNEAADDEAGKRNALKTVGDLRLREGAVLDCVIHAPAISSVAFRGPAPPQDAYPGPSSVGLVVRGRFAQSSAMGPMRMADARMSSGARELKRSLGPDQHPWGRGGDPNLGVQERERLHSRMHESRRETSRLPRNVGAYRMRDSACTKSRSRSPPRRLESPTRAQADTGAKQSGWSP</sequence>